<feature type="compositionally biased region" description="Polar residues" evidence="1">
    <location>
        <begin position="632"/>
        <end position="642"/>
    </location>
</feature>
<feature type="region of interest" description="Disordered" evidence="1">
    <location>
        <begin position="412"/>
        <end position="449"/>
    </location>
</feature>
<feature type="compositionally biased region" description="Polar residues" evidence="1">
    <location>
        <begin position="1520"/>
        <end position="1534"/>
    </location>
</feature>
<feature type="compositionally biased region" description="Low complexity" evidence="1">
    <location>
        <begin position="755"/>
        <end position="777"/>
    </location>
</feature>
<feature type="region of interest" description="Disordered" evidence="1">
    <location>
        <begin position="102"/>
        <end position="241"/>
    </location>
</feature>
<feature type="compositionally biased region" description="Basic and acidic residues" evidence="1">
    <location>
        <begin position="1473"/>
        <end position="1494"/>
    </location>
</feature>
<feature type="compositionally biased region" description="Low complexity" evidence="1">
    <location>
        <begin position="2399"/>
        <end position="2410"/>
    </location>
</feature>
<feature type="compositionally biased region" description="Polar residues" evidence="1">
    <location>
        <begin position="412"/>
        <end position="421"/>
    </location>
</feature>
<feature type="compositionally biased region" description="Polar residues" evidence="1">
    <location>
        <begin position="1810"/>
        <end position="1823"/>
    </location>
</feature>
<feature type="compositionally biased region" description="Low complexity" evidence="1">
    <location>
        <begin position="1543"/>
        <end position="1556"/>
    </location>
</feature>
<feature type="compositionally biased region" description="Low complexity" evidence="1">
    <location>
        <begin position="2473"/>
        <end position="2483"/>
    </location>
</feature>
<sequence>MRGGTAPMSLTGGIGSPLTGLKQGPHQKSTEVIPVLPMEFEYPPNGLRAESPVAAAFHGRDTRSAAVEESAIPPGDARSFFLDNPQWSVASWTGRSLRAFRQGGQRETLDSEGPSSPSCPGTGTESPVWVSRPSSTSAVQAAQEGGGGLQGRGRGADYGSRVAARRGSPPASLQQVSSVGAHNVRPCRAGEGRARSTGTGNTPRGGSRRGGGQTAGFYSNEGQEAEMQTPESREVGGGSSRHTVFGKGPDTVLQPPPSATGSLTGGGCVFGIGVEGGLASSSQSAGLRVSSSVAGGERHTQVSMGGMFNLSLPGPRLAPAGDESRASTAGDLSAFMQRRVQVRDLDDEGTPGVIRPARAAAAAPAVSVSVSSVSSLGDSAPASKPESPRRDQGPRQHLHAAVDPSAVSSMLLEQQNTQQQKHAGAERDKERAPAHPNDGTSAGVPGGEVGSAFLINRSAGGCASAAGLPGGTRRFGAVVSDNLKVEDASRPPTAHRLLGSSRFISGRAPSGSRTRRSSGSVSHPQRERSSSSERNEKENTGAKLGWVDEKEKGKEKEKEKVQQHGKGTSSPFLSSKGGGEREGRLQGESSGVSGGAVMTPTPHSSSHPRSNASPRTSSSSSRMAKHSSASSGTQIASATSPDLSGGLGTKAKECENRGNLMAKERKEKQDSSRHSLGETERERGGRKGKMPRQQEEGKAESQSVNAVLDRGGGLLKGTTSEVAVALKLQQPGKGIGASGAVSNLTTTAMAPSDTLSSGALSSGLSASHAPSAASISSVTSCIHPPASVTQGPPTMPPSSGPSRTKLAPFLQLEECTTSQSRPQTRRAGGSDSKSGFVRRKNEAKEGGGSRGAETPRRERERDQPGAGGGGGSVPSALESAYGGGRTGGTGTGTGPNSRRQTPRRSAGHSSTSKHQENAGEEREREPGRERSREAKDKGKGLTQQQHTHSEAPPPSSSRHQTPSRSLSHHLQRDKEKEKEKERSTATVSSSSSQSLVRTEKEKDRTQIHSQQTPLTDFHSSQPPTGQPSDLSTVLHPIRTASHQRVVSSSTHSERKTAAFKEKVNEKQKEDHETDREKAKQSSSASVSSKSSSGGKTEKIFSSRQPTPAASVHPHPDPTSSSAHLSPLVPNAQSRTLPGPPSTNQPNSGPSFEEDPGMSPPFPVQVKKPTAVGGTGLKGTPRSSTLQQGETAGDREREREMDEKDKEKKREKIPPKESREDDKHKGSSGKERETERDREKERLHREKEKEGGREKLHSRESDHLREKEAQRPARDKERERDFEREREREREKERERGTNQRSVSSPTSASQTPTNNRRTPTSDAESKLMRLYGVGPPVSQGVGIPSACASRERARSRRAHSREGNGVPSAHSREGNGVPSADSREGNGVPSAHSREGNGVPSAHSREGNGVPSDQKGKEKTQQPRRSDTPVSVSRGRTATPSSSSKLGILPGYRAECLLSFSGPVRPTRAAVGGEREESKGVKGKTEQREKERTFLECSRASSSSQREREGRDAHTDHHTTTPNVLSVARQPTHSSHSHRYGESSPLSTPSQSPTGTHSVHGPHSPSMHAHHQIASSEREKQKEKGDREMPSREKASGGKSHSRSTTPAAGSASSSKTEKIKTPTEVPHATPSHSSPPSRQTSQKHRQQKQSLIDQLEELTDMSEAPTKRQESETTLKQSKEKDTHSTDTRNAPSNFNNSFPSPATHPPTSPPSNTSSIPSHPHPSSSPSELGREKERESAMKNNAGKPLTSESPHPQTPSQNPNTDSQPLGDHSSAQTPNNPSTPAAKDQQPRSEKLSSVVDRQIPFRPSSANPRAESPSSFITEGVHVEAWTARRVPPEHGDAVTAARPLTAAGARRPRTRSGVRQNGGGPSSASQHSHRGGLFDWETRAPGGEGRGGFGFHSGSGASLGSVWGVGGSGRQSRGEWTGSSVLLPHHQNGHGGRPSTKGGSRGEAVGPGAPPDCVRWLFEEGTGRRPAARKPDPTSKKMLFEVSDAGGQKRPDSFSQQAGRPRTRGEGEGREGDREREGHSESQREREKEKERDRENESAGVAGKPPISFESWSTPRPPSRHKLPPKALHLEMKPEEGRGTAEGGGRDPLGGLHSPAMMSVSCSPESPQSPSPPRGVPWEADGPPPSALPPSAVADGSSGGTARSLLKSSRVRERETADREETAVRGDERGEETVGVEAEEGDEEGASAAVVEWTDPNRPDDSSPLTFCPGFMGGIDRESSPESADLSQLSPTSPTWDRAASWGLGAFGDAESRRTRSRSRSSSSRESTGSSPSRSALFSNIHQSTNEEDRVAEFCNPMMSSSGATPSASALSPSLFFKRSVGGSAAGSQRDVTSRGHAGAPPRQQHTSSSSKSSGRSKDRQPSRADGSTRKGQQTPANTSNSIGLTQAASGAPPGSASSLSPTQGAAPHHQRAQADAPLSSHRGRSSSSATSPSPTGSSSIQQIETPTSTGSGGVGVGGHPSGSRSSGSLRGQFGMAPCTHWEGVVTCEDLTSEEPGPNIIVVNSTRRKAAAKKTQFAKGVPFQTSLAPDFLSLFAS</sequence>
<feature type="compositionally biased region" description="Polar residues" evidence="1">
    <location>
        <begin position="1298"/>
        <end position="1322"/>
    </location>
</feature>
<feature type="compositionally biased region" description="Polar residues" evidence="1">
    <location>
        <begin position="1180"/>
        <end position="1189"/>
    </location>
</feature>
<feature type="compositionally biased region" description="Low complexity" evidence="1">
    <location>
        <begin position="1627"/>
        <end position="1638"/>
    </location>
</feature>
<feature type="compositionally biased region" description="Polar residues" evidence="1">
    <location>
        <begin position="2232"/>
        <end position="2246"/>
    </location>
</feature>
<feature type="compositionally biased region" description="Basic and acidic residues" evidence="1">
    <location>
        <begin position="650"/>
        <end position="685"/>
    </location>
</feature>
<accession>A0A0K6S6L3</accession>
<feature type="compositionally biased region" description="Basic and acidic residues" evidence="1">
    <location>
        <begin position="997"/>
        <end position="1006"/>
    </location>
</feature>
<feature type="compositionally biased region" description="Low complexity" evidence="1">
    <location>
        <begin position="2271"/>
        <end position="2286"/>
    </location>
</feature>
<feature type="compositionally biased region" description="Basic and acidic residues" evidence="1">
    <location>
        <begin position="2014"/>
        <end position="2048"/>
    </location>
</feature>
<evidence type="ECO:0000256" key="1">
    <source>
        <dbReference type="SAM" id="MobiDB-lite"/>
    </source>
</evidence>
<feature type="compositionally biased region" description="Basic and acidic residues" evidence="1">
    <location>
        <begin position="913"/>
        <end position="939"/>
    </location>
</feature>
<feature type="compositionally biased region" description="Low complexity" evidence="1">
    <location>
        <begin position="2437"/>
        <end position="2451"/>
    </location>
</feature>
<feature type="compositionally biased region" description="Low complexity" evidence="1">
    <location>
        <begin position="2308"/>
        <end position="2326"/>
    </location>
</feature>
<feature type="region of interest" description="Disordered" evidence="1">
    <location>
        <begin position="1"/>
        <end position="28"/>
    </location>
</feature>
<dbReference type="GO" id="GO:0005669">
    <property type="term" value="C:transcription factor TFIID complex"/>
    <property type="evidence" value="ECO:0007669"/>
    <property type="project" value="TreeGrafter"/>
</dbReference>
<feature type="compositionally biased region" description="Basic and acidic residues" evidence="1">
    <location>
        <begin position="2161"/>
        <end position="2183"/>
    </location>
</feature>
<feature type="compositionally biased region" description="Basic and acidic residues" evidence="1">
    <location>
        <begin position="1191"/>
        <end position="1297"/>
    </location>
</feature>
<feature type="compositionally biased region" description="Polar residues" evidence="1">
    <location>
        <begin position="1007"/>
        <end position="1031"/>
    </location>
</feature>
<dbReference type="GO" id="GO:0045944">
    <property type="term" value="P:positive regulation of transcription by RNA polymerase II"/>
    <property type="evidence" value="ECO:0007669"/>
    <property type="project" value="TreeGrafter"/>
</dbReference>
<feature type="region of interest" description="Disordered" evidence="1">
    <location>
        <begin position="371"/>
        <end position="400"/>
    </location>
</feature>
<feature type="compositionally biased region" description="Polar residues" evidence="1">
    <location>
        <begin position="171"/>
        <end position="180"/>
    </location>
</feature>
<gene>
    <name evidence="2" type="ORF">Cvel_3195.t2.CR1</name>
</gene>
<feature type="compositionally biased region" description="Polar residues" evidence="1">
    <location>
        <begin position="2381"/>
        <end position="2398"/>
    </location>
</feature>
<evidence type="ECO:0000313" key="2">
    <source>
        <dbReference type="EMBL" id="CUC09145.1"/>
    </source>
</evidence>
<feature type="compositionally biased region" description="Low complexity" evidence="1">
    <location>
        <begin position="1691"/>
        <end position="1703"/>
    </location>
</feature>
<feature type="compositionally biased region" description="Basic and acidic residues" evidence="1">
    <location>
        <begin position="1666"/>
        <end position="1688"/>
    </location>
</feature>
<protein>
    <submittedName>
        <fullName evidence="2">Uncharacterized protein</fullName>
    </submittedName>
</protein>
<feature type="compositionally biased region" description="Polar residues" evidence="1">
    <location>
        <begin position="1750"/>
        <end position="1784"/>
    </location>
</feature>
<feature type="compositionally biased region" description="Polar residues" evidence="1">
    <location>
        <begin position="1040"/>
        <end position="1050"/>
    </location>
</feature>
<feature type="compositionally biased region" description="Basic and acidic residues" evidence="1">
    <location>
        <begin position="1576"/>
        <end position="1596"/>
    </location>
</feature>
<feature type="compositionally biased region" description="Low complexity" evidence="1">
    <location>
        <begin position="371"/>
        <end position="383"/>
    </location>
</feature>
<feature type="compositionally biased region" description="Basic and acidic residues" evidence="1">
    <location>
        <begin position="1414"/>
        <end position="1427"/>
    </location>
</feature>
<proteinExistence type="predicted"/>
<feature type="compositionally biased region" description="Polar residues" evidence="1">
    <location>
        <begin position="113"/>
        <end position="125"/>
    </location>
</feature>
<dbReference type="GO" id="GO:0002039">
    <property type="term" value="F:p53 binding"/>
    <property type="evidence" value="ECO:0007669"/>
    <property type="project" value="TreeGrafter"/>
</dbReference>
<feature type="compositionally biased region" description="Basic and acidic residues" evidence="1">
    <location>
        <begin position="2367"/>
        <end position="2380"/>
    </location>
</feature>
<organism evidence="2">
    <name type="scientific">Chromera velia CCMP2878</name>
    <dbReference type="NCBI Taxonomy" id="1169474"/>
    <lineage>
        <taxon>Eukaryota</taxon>
        <taxon>Sar</taxon>
        <taxon>Alveolata</taxon>
        <taxon>Colpodellida</taxon>
        <taxon>Chromeraceae</taxon>
        <taxon>Chromera</taxon>
    </lineage>
</organism>
<dbReference type="PANTHER" id="PTHR46452">
    <property type="entry name" value="TRANSCRIPTION INITIATION FACTOR TFIID SUBUNIT 3"/>
    <property type="match status" value="1"/>
</dbReference>
<feature type="compositionally biased region" description="Basic and acidic residues" evidence="1">
    <location>
        <begin position="2079"/>
        <end position="2090"/>
    </location>
</feature>
<feature type="compositionally biased region" description="Basic and acidic residues" evidence="1">
    <location>
        <begin position="524"/>
        <end position="562"/>
    </location>
</feature>
<feature type="compositionally biased region" description="Basic and acidic residues" evidence="1">
    <location>
        <begin position="1968"/>
        <end position="1990"/>
    </location>
</feature>
<feature type="compositionally biased region" description="Gly residues" evidence="1">
    <location>
        <begin position="144"/>
        <end position="153"/>
    </location>
</feature>
<reference evidence="2" key="1">
    <citation type="submission" date="2014-11" db="EMBL/GenBank/DDBJ databases">
        <title>Molecular phylogeny of cliff fern family Woodsiaceae with morphological implications.</title>
        <authorList>
            <person name="Shao Y.-Z."/>
            <person name="Wei R."/>
            <person name="Zhang X.-C."/>
        </authorList>
    </citation>
    <scope>NUCLEOTIDE SEQUENCE</scope>
</reference>
<feature type="region of interest" description="Disordered" evidence="1">
    <location>
        <begin position="483"/>
        <end position="714"/>
    </location>
</feature>
<dbReference type="VEuPathDB" id="CryptoDB:Cvel_3195"/>
<feature type="compositionally biased region" description="Basic and acidic residues" evidence="1">
    <location>
        <begin position="1731"/>
        <end position="1740"/>
    </location>
</feature>
<feature type="compositionally biased region" description="Polar residues" evidence="1">
    <location>
        <begin position="956"/>
        <end position="965"/>
    </location>
</feature>
<dbReference type="EMBL" id="CDMZ01000275">
    <property type="protein sequence ID" value="CUC09145.1"/>
    <property type="molecule type" value="Genomic_DNA"/>
</dbReference>
<feature type="compositionally biased region" description="Low complexity" evidence="1">
    <location>
        <begin position="1712"/>
        <end position="1729"/>
    </location>
</feature>
<feature type="compositionally biased region" description="Basic and acidic residues" evidence="1">
    <location>
        <begin position="423"/>
        <end position="433"/>
    </location>
</feature>
<feature type="compositionally biased region" description="Gly residues" evidence="1">
    <location>
        <begin position="1893"/>
        <end position="1904"/>
    </location>
</feature>
<feature type="region of interest" description="Disordered" evidence="1">
    <location>
        <begin position="750"/>
        <end position="1823"/>
    </location>
</feature>
<feature type="compositionally biased region" description="Low complexity" evidence="1">
    <location>
        <begin position="1080"/>
        <end position="1094"/>
    </location>
</feature>
<feature type="compositionally biased region" description="Low complexity" evidence="1">
    <location>
        <begin position="505"/>
        <end position="522"/>
    </location>
</feature>
<feature type="region of interest" description="Disordered" evidence="1">
    <location>
        <begin position="1837"/>
        <end position="2483"/>
    </location>
</feature>
<feature type="compositionally biased region" description="Basic and acidic residues" evidence="1">
    <location>
        <begin position="839"/>
        <end position="863"/>
    </location>
</feature>
<feature type="compositionally biased region" description="Low complexity" evidence="1">
    <location>
        <begin position="1603"/>
        <end position="1615"/>
    </location>
</feature>
<dbReference type="PANTHER" id="PTHR46452:SF1">
    <property type="entry name" value="TRANSCRIPTION INITIATION FACTOR TFIID SUBUNIT 3"/>
    <property type="match status" value="1"/>
</dbReference>
<feature type="compositionally biased region" description="Low complexity" evidence="1">
    <location>
        <begin position="599"/>
        <end position="631"/>
    </location>
</feature>
<feature type="compositionally biased region" description="Basic and acidic residues" evidence="1">
    <location>
        <begin position="1505"/>
        <end position="1519"/>
    </location>
</feature>
<feature type="compositionally biased region" description="Polar residues" evidence="1">
    <location>
        <begin position="1428"/>
        <end position="1445"/>
    </location>
</feature>
<feature type="compositionally biased region" description="Gly residues" evidence="1">
    <location>
        <begin position="881"/>
        <end position="893"/>
    </location>
</feature>
<name>A0A0K6S6L3_9ALVE</name>
<feature type="compositionally biased region" description="Gly residues" evidence="1">
    <location>
        <begin position="2462"/>
        <end position="2472"/>
    </location>
</feature>
<feature type="compositionally biased region" description="Basic and acidic residues" evidence="1">
    <location>
        <begin position="970"/>
        <end position="983"/>
    </location>
</feature>
<feature type="compositionally biased region" description="Basic and acidic residues" evidence="1">
    <location>
        <begin position="1051"/>
        <end position="1079"/>
    </location>
</feature>
<feature type="compositionally biased region" description="Low complexity" evidence="1">
    <location>
        <begin position="195"/>
        <end position="205"/>
    </location>
</feature>